<gene>
    <name evidence="1" type="ORF">SCALOS_LOCUS6377</name>
</gene>
<accession>A0ACA9MH65</accession>
<sequence>YEGSHSRVHNTKKIVDITKQRNRHSAAINCQWHVNFNNRKDTTQIVCTSLVDEHNHEMNPIIVQTAPRFRKLSNKMLNDIEFYTRSAEGMGAKMQYNLLKAKYQDKYIDKKDLYNAIQRFRIPSRDKVKNDAAETLQKLIALKADDPEWVVIPNIEGMNAIIKKEVSHSSTLLHLIDAIQNRLDEKARYARINEQKNINPSIGLPHIANRYFPSIDSLIREYLTPHILSLQRQQLSESFLYDASEILYEWDNNISETPDIMENGYLEDDYERCQTCLKALLQPLQPEDVMQIWMVVPQGSFQGHFRHHVVILTDGTHLCTCLTLVSKGIVCRHFIKVLMKSHHAIFHISLISARWYKNSKISEDKDLIASQQPIKLCESTESSAHNSDDISHIIDFRHLSRFRIPNVFTPSLQKSANEKVRWSKGHGIAKKALSLMIRLNCDDEFFDIIEEFILSKTHELKLLEENKDVSNVESQPAITNPLVTKRRGRPPKRYKSSLEHVTNTQNNKHNPITNNNGTQEKNKNKCANCGNYGHNVRTCTYED</sequence>
<dbReference type="EMBL" id="CAJVPM010012034">
    <property type="protein sequence ID" value="CAG8585603.1"/>
    <property type="molecule type" value="Genomic_DNA"/>
</dbReference>
<evidence type="ECO:0000313" key="1">
    <source>
        <dbReference type="EMBL" id="CAG8585603.1"/>
    </source>
</evidence>
<feature type="non-terminal residue" evidence="1">
    <location>
        <position position="1"/>
    </location>
</feature>
<dbReference type="Proteomes" id="UP000789860">
    <property type="component" value="Unassembled WGS sequence"/>
</dbReference>
<protein>
    <submittedName>
        <fullName evidence="1">841_t:CDS:1</fullName>
    </submittedName>
</protein>
<proteinExistence type="predicted"/>
<keyword evidence="2" id="KW-1185">Reference proteome</keyword>
<comment type="caution">
    <text evidence="1">The sequence shown here is derived from an EMBL/GenBank/DDBJ whole genome shotgun (WGS) entry which is preliminary data.</text>
</comment>
<organism evidence="1 2">
    <name type="scientific">Scutellospora calospora</name>
    <dbReference type="NCBI Taxonomy" id="85575"/>
    <lineage>
        <taxon>Eukaryota</taxon>
        <taxon>Fungi</taxon>
        <taxon>Fungi incertae sedis</taxon>
        <taxon>Mucoromycota</taxon>
        <taxon>Glomeromycotina</taxon>
        <taxon>Glomeromycetes</taxon>
        <taxon>Diversisporales</taxon>
        <taxon>Gigasporaceae</taxon>
        <taxon>Scutellospora</taxon>
    </lineage>
</organism>
<reference evidence="1" key="1">
    <citation type="submission" date="2021-06" db="EMBL/GenBank/DDBJ databases">
        <authorList>
            <person name="Kallberg Y."/>
            <person name="Tangrot J."/>
            <person name="Rosling A."/>
        </authorList>
    </citation>
    <scope>NUCLEOTIDE SEQUENCE</scope>
    <source>
        <strain evidence="1">AU212A</strain>
    </source>
</reference>
<evidence type="ECO:0000313" key="2">
    <source>
        <dbReference type="Proteomes" id="UP000789860"/>
    </source>
</evidence>
<name>A0ACA9MH65_9GLOM</name>